<dbReference type="AlphaFoldDB" id="A0A2S5CFN1"/>
<dbReference type="PANTHER" id="PTHR35004">
    <property type="entry name" value="TRANSPOSASE RV3428C-RELATED"/>
    <property type="match status" value="1"/>
</dbReference>
<dbReference type="InterPro" id="IPR012337">
    <property type="entry name" value="RNaseH-like_sf"/>
</dbReference>
<protein>
    <recommendedName>
        <fullName evidence="1">Integrase catalytic domain-containing protein</fullName>
    </recommendedName>
</protein>
<name>A0A2S5CFN1_9GAMM</name>
<dbReference type="InterPro" id="IPR036397">
    <property type="entry name" value="RNaseH_sf"/>
</dbReference>
<evidence type="ECO:0000313" key="2">
    <source>
        <dbReference type="EMBL" id="POZ49542.1"/>
    </source>
</evidence>
<proteinExistence type="predicted"/>
<dbReference type="PANTHER" id="PTHR35004:SF6">
    <property type="entry name" value="TRANSPOSASE"/>
    <property type="match status" value="1"/>
</dbReference>
<feature type="domain" description="Integrase catalytic" evidence="1">
    <location>
        <begin position="32"/>
        <end position="198"/>
    </location>
</feature>
<evidence type="ECO:0000313" key="3">
    <source>
        <dbReference type="Proteomes" id="UP000237423"/>
    </source>
</evidence>
<gene>
    <name evidence="2" type="ORF">AADEFJLK_04690</name>
</gene>
<dbReference type="SUPFAM" id="SSF53098">
    <property type="entry name" value="Ribonuclease H-like"/>
    <property type="match status" value="1"/>
</dbReference>
<organism evidence="2 3">
    <name type="scientific">Methylovulum psychrotolerans</name>
    <dbReference type="NCBI Taxonomy" id="1704499"/>
    <lineage>
        <taxon>Bacteria</taxon>
        <taxon>Pseudomonadati</taxon>
        <taxon>Pseudomonadota</taxon>
        <taxon>Gammaproteobacteria</taxon>
        <taxon>Methylococcales</taxon>
        <taxon>Methylococcaceae</taxon>
        <taxon>Methylovulum</taxon>
    </lineage>
</organism>
<dbReference type="Pfam" id="PF24764">
    <property type="entry name" value="rva_4"/>
    <property type="match status" value="1"/>
</dbReference>
<dbReference type="InterPro" id="IPR001584">
    <property type="entry name" value="Integrase_cat-core"/>
</dbReference>
<dbReference type="Proteomes" id="UP000237423">
    <property type="component" value="Unassembled WGS sequence"/>
</dbReference>
<accession>A0A2S5CFN1</accession>
<reference evidence="2 3" key="1">
    <citation type="submission" date="2017-11" db="EMBL/GenBank/DDBJ databases">
        <title>Draft Genome Sequence of Methylobacter psychrotolerans Sph1T, an Obligate Methanotroph from Low-Temperature Environments.</title>
        <authorList>
            <person name="Oshkin I.Y."/>
            <person name="Miroshnikov K."/>
            <person name="Belova S.E."/>
            <person name="Korzhenkov A."/>
            <person name="Toshchakov S.V."/>
            <person name="Dedysh S.N."/>
        </authorList>
    </citation>
    <scope>NUCLEOTIDE SEQUENCE [LARGE SCALE GENOMIC DNA]</scope>
    <source>
        <strain evidence="2 3">Sph1</strain>
    </source>
</reference>
<dbReference type="Pfam" id="PF13683">
    <property type="entry name" value="rve_3"/>
    <property type="match status" value="1"/>
</dbReference>
<dbReference type="InterPro" id="IPR058913">
    <property type="entry name" value="Integrase_dom_put"/>
</dbReference>
<sequence>MPCPSTITAILRRHDRIDTDSGIRHKPWHRFEHPAPNDLWQMGFKGHVALLNGRCHPLTVLDDHSRYSVCLSACANEQTGTVQAALTAAFRNYGLPWRMTMDNGPPWGDDRDNPYTPLTVWLLRLGIKVSHSRPYHPQTQGKDERFHRTLKGELLAHETFANLAIAQKRFDAWRDMYNLERPHQALGLQPPVSRYQASPRPFPESLPPIEYAPDDQVRMVQAKGEFSYLGRTWKVGKAFRGYPVALRATPQDGGLDVYFCQYKIAFIDLKAPQ</sequence>
<evidence type="ECO:0000259" key="1">
    <source>
        <dbReference type="PROSITE" id="PS50994"/>
    </source>
</evidence>
<dbReference type="GO" id="GO:0003676">
    <property type="term" value="F:nucleic acid binding"/>
    <property type="evidence" value="ECO:0007669"/>
    <property type="project" value="InterPro"/>
</dbReference>
<dbReference type="PROSITE" id="PS50994">
    <property type="entry name" value="INTEGRASE"/>
    <property type="match status" value="1"/>
</dbReference>
<comment type="caution">
    <text evidence="2">The sequence shown here is derived from an EMBL/GenBank/DDBJ whole genome shotgun (WGS) entry which is preliminary data.</text>
</comment>
<dbReference type="GO" id="GO:0015074">
    <property type="term" value="P:DNA integration"/>
    <property type="evidence" value="ECO:0007669"/>
    <property type="project" value="InterPro"/>
</dbReference>
<dbReference type="EMBL" id="PGFZ01000072">
    <property type="protein sequence ID" value="POZ49542.1"/>
    <property type="molecule type" value="Genomic_DNA"/>
</dbReference>
<dbReference type="Gene3D" id="3.30.420.10">
    <property type="entry name" value="Ribonuclease H-like superfamily/Ribonuclease H"/>
    <property type="match status" value="1"/>
</dbReference>